<dbReference type="Proteomes" id="UP000078302">
    <property type="component" value="Unassembled WGS sequence"/>
</dbReference>
<keyword evidence="3" id="KW-1185">Reference proteome</keyword>
<sequence length="341" mass="37632">MEETDVMEKAVAPVISTRAPTQQTYDELQEAFDHFNETLFLPILGHLLPMCIITLQRERRTFGYYSDERFVNRGEGGVVDEIAMNPSYFSIRPIEHTLSTLAHEMCHQYQRHFGNPGRRGYHNREWSGMMGRLGLISSSTGQPGGRRVGERMSHYAAPDGPFEQSCAELLTRNFRLSWIDRYPPVSPDELPSNMFAGDDDVLPAPVMLSPGLPDDSDDVAEEGEDGYTLLPADGDDIDDGGDDQNFQLVGPCPITPAPAMVMPKPHPIAPLTGIVLPTAANKSNRFKYRCSGCGSQVWGKRGLRILCGGDGCKNKPFDVIGGDEDHDIDIGMFTKTVSTPP</sequence>
<feature type="domain" description="SprT-like" evidence="1">
    <location>
        <begin position="29"/>
        <end position="134"/>
    </location>
</feature>
<proteinExistence type="predicted"/>
<name>A0A179BPY3_ACIFR</name>
<evidence type="ECO:0000313" key="2">
    <source>
        <dbReference type="EMBL" id="OAP93365.1"/>
    </source>
</evidence>
<dbReference type="RefSeq" id="WP_064217866.1">
    <property type="nucleotide sequence ID" value="NZ_LVXZ01000012.1"/>
</dbReference>
<dbReference type="AlphaFoldDB" id="A0A179BPY3"/>
<accession>A0A179BPY3</accession>
<evidence type="ECO:0000313" key="3">
    <source>
        <dbReference type="Proteomes" id="UP000078302"/>
    </source>
</evidence>
<comment type="caution">
    <text evidence="2">The sequence shown here is derived from an EMBL/GenBank/DDBJ whole genome shotgun (WGS) entry which is preliminary data.</text>
</comment>
<protein>
    <recommendedName>
        <fullName evidence="1">SprT-like domain-containing protein</fullName>
    </recommendedName>
</protein>
<evidence type="ECO:0000259" key="1">
    <source>
        <dbReference type="Pfam" id="PF10263"/>
    </source>
</evidence>
<dbReference type="EMBL" id="LVXZ01000012">
    <property type="protein sequence ID" value="OAP93365.1"/>
    <property type="molecule type" value="Genomic_DNA"/>
</dbReference>
<dbReference type="InterPro" id="IPR006640">
    <property type="entry name" value="SprT-like_domain"/>
</dbReference>
<gene>
    <name evidence="2" type="ORF">A4H96_01070</name>
</gene>
<dbReference type="Pfam" id="PF10263">
    <property type="entry name" value="SprT-like"/>
    <property type="match status" value="1"/>
</dbReference>
<organism evidence="2 3">
    <name type="scientific">Acidithiobacillus ferrooxidans</name>
    <name type="common">Thiobacillus ferrooxidans</name>
    <dbReference type="NCBI Taxonomy" id="920"/>
    <lineage>
        <taxon>Bacteria</taxon>
        <taxon>Pseudomonadati</taxon>
        <taxon>Pseudomonadota</taxon>
        <taxon>Acidithiobacillia</taxon>
        <taxon>Acidithiobacillales</taxon>
        <taxon>Acidithiobacillaceae</taxon>
        <taxon>Acidithiobacillus</taxon>
    </lineage>
</organism>
<dbReference type="GO" id="GO:0006950">
    <property type="term" value="P:response to stress"/>
    <property type="evidence" value="ECO:0007669"/>
    <property type="project" value="UniProtKB-ARBA"/>
</dbReference>
<reference evidence="2 3" key="1">
    <citation type="submission" date="2016-04" db="EMBL/GenBank/DDBJ databases">
        <title>Acidithiobacillus ferrooxidans genome sequencing and assembly.</title>
        <authorList>
            <person name="Zhou Z."/>
        </authorList>
    </citation>
    <scope>NUCLEOTIDE SEQUENCE [LARGE SCALE GENOMIC DNA]</scope>
    <source>
        <strain evidence="2 3">BY0502</strain>
    </source>
</reference>